<dbReference type="Pfam" id="PF00534">
    <property type="entry name" value="Glycos_transf_1"/>
    <property type="match status" value="1"/>
</dbReference>
<dbReference type="EMBL" id="FNOS01000001">
    <property type="protein sequence ID" value="SDX39890.1"/>
    <property type="molecule type" value="Genomic_DNA"/>
</dbReference>
<comment type="caution">
    <text evidence="3">The sequence shown here is derived from an EMBL/GenBank/DDBJ whole genome shotgun (WGS) entry which is preliminary data.</text>
</comment>
<feature type="domain" description="Glycosyl transferase family 1" evidence="1">
    <location>
        <begin position="272"/>
        <end position="443"/>
    </location>
</feature>
<keyword evidence="4" id="KW-1185">Reference proteome</keyword>
<gene>
    <name evidence="3" type="ORF">SAMN04488081_0397</name>
</gene>
<dbReference type="InterPro" id="IPR022622">
    <property type="entry name" value="DUF3492"/>
</dbReference>
<evidence type="ECO:0000259" key="1">
    <source>
        <dbReference type="Pfam" id="PF00534"/>
    </source>
</evidence>
<sequence length="473" mass="54147">MKIGMIVEGSYPYVSGGVANWVQMMIQRMPEHEFEIVAITPKQMTEKDYRYTLPENVTGVTNLPLNMKQKKKIKKQRLSAEEEEALTEWMMFRKTSDTALNMLSGRLGDPSEFFSSRLFWHIVQSSYEEEKQTASFIEYLFMWKGMFSPVIELLQFDFPDVDLVQSVSTGYAGLIGAAMKQQQDIPFILTEHGIYSREREEEILQAAWIADYYKERWVKFFHHLSLQAYTEADDVITLFERNSELQETLGAPAGKLHVVPNGIDYERLGAIQKSEKGKDTLIIGAIVRVVPIKDIKTMIQAANLLAEKSIPFEMYIMGPLDEEEDYAEECRRLINQLELENSVFLTGKVNISDYLPTFDVCLLTSISEGQPLAVLEGMAAGVPWVVTDVGSCSELILGGEGDPYGPAGFVVPPVKPLQVAEKCEWMYAHPEETVKFGWNGKKRVETYYQLNQLIEQYRELYQRREEAYGRHRV</sequence>
<dbReference type="RefSeq" id="WP_143023804.1">
    <property type="nucleotide sequence ID" value="NZ_FNOS01000001.1"/>
</dbReference>
<evidence type="ECO:0000313" key="4">
    <source>
        <dbReference type="Proteomes" id="UP000198647"/>
    </source>
</evidence>
<proteinExistence type="predicted"/>
<reference evidence="3 4" key="1">
    <citation type="submission" date="2016-10" db="EMBL/GenBank/DDBJ databases">
        <authorList>
            <person name="Varghese N."/>
            <person name="Submissions S."/>
        </authorList>
    </citation>
    <scope>NUCLEOTIDE SEQUENCE [LARGE SCALE GENOMIC DNA]</scope>
    <source>
        <strain evidence="3 4">DSM 20748</strain>
    </source>
</reference>
<evidence type="ECO:0000259" key="2">
    <source>
        <dbReference type="Pfam" id="PF11997"/>
    </source>
</evidence>
<organism evidence="3 4">
    <name type="scientific">Salimicrobium album</name>
    <dbReference type="NCBI Taxonomy" id="50717"/>
    <lineage>
        <taxon>Bacteria</taxon>
        <taxon>Bacillati</taxon>
        <taxon>Bacillota</taxon>
        <taxon>Bacilli</taxon>
        <taxon>Bacillales</taxon>
        <taxon>Bacillaceae</taxon>
        <taxon>Salimicrobium</taxon>
    </lineage>
</organism>
<dbReference type="SUPFAM" id="SSF53756">
    <property type="entry name" value="UDP-Glycosyltransferase/glycogen phosphorylase"/>
    <property type="match status" value="1"/>
</dbReference>
<dbReference type="InterPro" id="IPR001296">
    <property type="entry name" value="Glyco_trans_1"/>
</dbReference>
<feature type="domain" description="DUF3492" evidence="2">
    <location>
        <begin position="1"/>
        <end position="252"/>
    </location>
</feature>
<dbReference type="PANTHER" id="PTHR12526">
    <property type="entry name" value="GLYCOSYLTRANSFERASE"/>
    <property type="match status" value="1"/>
</dbReference>
<name>A0A1H3BCY9_9BACI</name>
<dbReference type="Proteomes" id="UP000198647">
    <property type="component" value="Unassembled WGS sequence"/>
</dbReference>
<dbReference type="Gene3D" id="3.40.50.2000">
    <property type="entry name" value="Glycogen Phosphorylase B"/>
    <property type="match status" value="2"/>
</dbReference>
<dbReference type="Pfam" id="PF11997">
    <property type="entry name" value="DUF3492"/>
    <property type="match status" value="1"/>
</dbReference>
<dbReference type="InterPro" id="IPR047691">
    <property type="entry name" value="PelF-like"/>
</dbReference>
<protein>
    <submittedName>
        <fullName evidence="3">Glycosyltransferase involved in cell wall bisynthesis</fullName>
    </submittedName>
</protein>
<dbReference type="NCBIfam" id="NF038011">
    <property type="entry name" value="PelF"/>
    <property type="match status" value="1"/>
</dbReference>
<accession>A0A1H3BCY9</accession>
<evidence type="ECO:0000313" key="3">
    <source>
        <dbReference type="EMBL" id="SDX39890.1"/>
    </source>
</evidence>
<dbReference type="PANTHER" id="PTHR12526:SF608">
    <property type="entry name" value="PELF"/>
    <property type="match status" value="1"/>
</dbReference>